<dbReference type="SUPFAM" id="SSF48403">
    <property type="entry name" value="Ankyrin repeat"/>
    <property type="match status" value="1"/>
</dbReference>
<dbReference type="InterPro" id="IPR036770">
    <property type="entry name" value="Ankyrin_rpt-contain_sf"/>
</dbReference>
<protein>
    <submittedName>
        <fullName evidence="5">Ankyrin repeat</fullName>
    </submittedName>
</protein>
<keyword evidence="2 3" id="KW-0040">ANK repeat</keyword>
<proteinExistence type="predicted"/>
<dbReference type="Gene3D" id="1.25.40.20">
    <property type="entry name" value="Ankyrin repeat-containing domain"/>
    <property type="match status" value="2"/>
</dbReference>
<dbReference type="OrthoDB" id="176845at2"/>
<sequence>MFAFARLTSLLLALGLGLAAPPAIPPAHAEMDMYLTNPLFEMVQKGDTSELKRQFLGGEFGGPNTSDLDERTLLMAAASHNRVEVLDLLLAEGAVVGLTDKAGNTALSWAARDSSLRAAERLLAVGADPNHQNSQGLTPLMLAVQADDAALVEALLKAGADPGLADHAGQDALLWARDARDPRILGLLENAY</sequence>
<dbReference type="AlphaFoldDB" id="A0A1G7WV42"/>
<evidence type="ECO:0000256" key="2">
    <source>
        <dbReference type="ARBA" id="ARBA00023043"/>
    </source>
</evidence>
<evidence type="ECO:0000256" key="1">
    <source>
        <dbReference type="ARBA" id="ARBA00022737"/>
    </source>
</evidence>
<dbReference type="PROSITE" id="PS50088">
    <property type="entry name" value="ANK_REPEAT"/>
    <property type="match status" value="3"/>
</dbReference>
<accession>A0A1G7WV42</accession>
<dbReference type="RefSeq" id="WP_092616163.1">
    <property type="nucleotide sequence ID" value="NZ_FNCV01000002.1"/>
</dbReference>
<feature type="signal peptide" evidence="4">
    <location>
        <begin position="1"/>
        <end position="29"/>
    </location>
</feature>
<gene>
    <name evidence="5" type="ORF">SAMN05421742_102328</name>
</gene>
<dbReference type="EMBL" id="FNCV01000002">
    <property type="protein sequence ID" value="SDG75744.1"/>
    <property type="molecule type" value="Genomic_DNA"/>
</dbReference>
<dbReference type="SMART" id="SM00248">
    <property type="entry name" value="ANK"/>
    <property type="match status" value="3"/>
</dbReference>
<dbReference type="PROSITE" id="PS50297">
    <property type="entry name" value="ANK_REP_REGION"/>
    <property type="match status" value="2"/>
</dbReference>
<dbReference type="InterPro" id="IPR002110">
    <property type="entry name" value="Ankyrin_rpt"/>
</dbReference>
<feature type="repeat" description="ANK" evidence="3">
    <location>
        <begin position="102"/>
        <end position="134"/>
    </location>
</feature>
<dbReference type="Proteomes" id="UP000217076">
    <property type="component" value="Unassembled WGS sequence"/>
</dbReference>
<dbReference type="STRING" id="83401.SAMN05421742_102328"/>
<feature type="chain" id="PRO_5011574658" evidence="4">
    <location>
        <begin position="30"/>
        <end position="192"/>
    </location>
</feature>
<keyword evidence="1" id="KW-0677">Repeat</keyword>
<evidence type="ECO:0000256" key="4">
    <source>
        <dbReference type="SAM" id="SignalP"/>
    </source>
</evidence>
<dbReference type="Pfam" id="PF12796">
    <property type="entry name" value="Ank_2"/>
    <property type="match status" value="1"/>
</dbReference>
<dbReference type="PANTHER" id="PTHR24171">
    <property type="entry name" value="ANKYRIN REPEAT DOMAIN-CONTAINING PROTEIN 39-RELATED"/>
    <property type="match status" value="1"/>
</dbReference>
<keyword evidence="6" id="KW-1185">Reference proteome</keyword>
<dbReference type="Pfam" id="PF00023">
    <property type="entry name" value="Ank"/>
    <property type="match status" value="1"/>
</dbReference>
<organism evidence="5 6">
    <name type="scientific">Roseospirillum parvum</name>
    <dbReference type="NCBI Taxonomy" id="83401"/>
    <lineage>
        <taxon>Bacteria</taxon>
        <taxon>Pseudomonadati</taxon>
        <taxon>Pseudomonadota</taxon>
        <taxon>Alphaproteobacteria</taxon>
        <taxon>Rhodospirillales</taxon>
        <taxon>Rhodospirillaceae</taxon>
        <taxon>Roseospirillum</taxon>
    </lineage>
</organism>
<keyword evidence="4" id="KW-0732">Signal</keyword>
<evidence type="ECO:0000256" key="3">
    <source>
        <dbReference type="PROSITE-ProRule" id="PRU00023"/>
    </source>
</evidence>
<feature type="repeat" description="ANK" evidence="3">
    <location>
        <begin position="69"/>
        <end position="101"/>
    </location>
</feature>
<reference evidence="6" key="1">
    <citation type="submission" date="2016-10" db="EMBL/GenBank/DDBJ databases">
        <authorList>
            <person name="Varghese N."/>
            <person name="Submissions S."/>
        </authorList>
    </citation>
    <scope>NUCLEOTIDE SEQUENCE [LARGE SCALE GENOMIC DNA]</scope>
    <source>
        <strain evidence="6">930I</strain>
    </source>
</reference>
<feature type="repeat" description="ANK" evidence="3">
    <location>
        <begin position="135"/>
        <end position="167"/>
    </location>
</feature>
<name>A0A1G7WV42_9PROT</name>
<evidence type="ECO:0000313" key="5">
    <source>
        <dbReference type="EMBL" id="SDG75744.1"/>
    </source>
</evidence>
<evidence type="ECO:0000313" key="6">
    <source>
        <dbReference type="Proteomes" id="UP000217076"/>
    </source>
</evidence>